<organism evidence="5 6">
    <name type="scientific">Marinobacter oulmenensis</name>
    <dbReference type="NCBI Taxonomy" id="643747"/>
    <lineage>
        <taxon>Bacteria</taxon>
        <taxon>Pseudomonadati</taxon>
        <taxon>Pseudomonadota</taxon>
        <taxon>Gammaproteobacteria</taxon>
        <taxon>Pseudomonadales</taxon>
        <taxon>Marinobacteraceae</taxon>
        <taxon>Marinobacter</taxon>
    </lineage>
</organism>
<accession>A0A840UK23</accession>
<evidence type="ECO:0000256" key="1">
    <source>
        <dbReference type="ARBA" id="ARBA00010923"/>
    </source>
</evidence>
<dbReference type="InterPro" id="IPR044946">
    <property type="entry name" value="Restrct_endonuc_typeI_TRD_sf"/>
</dbReference>
<keyword evidence="3" id="KW-0238">DNA-binding</keyword>
<gene>
    <name evidence="5" type="ORF">HNR38_001574</name>
</gene>
<feature type="domain" description="Type I restriction modification DNA specificity" evidence="4">
    <location>
        <begin position="29"/>
        <end position="190"/>
    </location>
</feature>
<dbReference type="CDD" id="cd17260">
    <property type="entry name" value="RMtype1_S_EcoEI-TRD1-CR1_like"/>
    <property type="match status" value="1"/>
</dbReference>
<dbReference type="RefSeq" id="WP_183701729.1">
    <property type="nucleotide sequence ID" value="NZ_JACHFE010000003.1"/>
</dbReference>
<evidence type="ECO:0000313" key="6">
    <source>
        <dbReference type="Proteomes" id="UP000591735"/>
    </source>
</evidence>
<keyword evidence="5" id="KW-0378">Hydrolase</keyword>
<comment type="similarity">
    <text evidence="1">Belongs to the type-I restriction system S methylase family.</text>
</comment>
<comment type="caution">
    <text evidence="5">The sequence shown here is derived from an EMBL/GenBank/DDBJ whole genome shotgun (WGS) entry which is preliminary data.</text>
</comment>
<dbReference type="Gene3D" id="3.90.220.20">
    <property type="entry name" value="DNA methylase specificity domains"/>
    <property type="match status" value="2"/>
</dbReference>
<dbReference type="SUPFAM" id="SSF116734">
    <property type="entry name" value="DNA methylase specificity domain"/>
    <property type="match status" value="2"/>
</dbReference>
<evidence type="ECO:0000256" key="3">
    <source>
        <dbReference type="ARBA" id="ARBA00023125"/>
    </source>
</evidence>
<dbReference type="GO" id="GO:0009307">
    <property type="term" value="P:DNA restriction-modification system"/>
    <property type="evidence" value="ECO:0007669"/>
    <property type="project" value="UniProtKB-KW"/>
</dbReference>
<dbReference type="PANTHER" id="PTHR30408:SF13">
    <property type="entry name" value="TYPE I RESTRICTION ENZYME HINDI SPECIFICITY SUBUNIT"/>
    <property type="match status" value="1"/>
</dbReference>
<keyword evidence="2" id="KW-0680">Restriction system</keyword>
<name>A0A840UK23_9GAMM</name>
<dbReference type="InterPro" id="IPR052021">
    <property type="entry name" value="Type-I_RS_S_subunit"/>
</dbReference>
<dbReference type="Proteomes" id="UP000591735">
    <property type="component" value="Unassembled WGS sequence"/>
</dbReference>
<evidence type="ECO:0000256" key="2">
    <source>
        <dbReference type="ARBA" id="ARBA00022747"/>
    </source>
</evidence>
<dbReference type="Pfam" id="PF01420">
    <property type="entry name" value="Methylase_S"/>
    <property type="match status" value="1"/>
</dbReference>
<dbReference type="EMBL" id="JACHFE010000003">
    <property type="protein sequence ID" value="MBB5321088.1"/>
    <property type="molecule type" value="Genomic_DNA"/>
</dbReference>
<evidence type="ECO:0000313" key="5">
    <source>
        <dbReference type="EMBL" id="MBB5321088.1"/>
    </source>
</evidence>
<sequence>MTEFVDNTLGEVCQDSGGIIQTGPFGSQLHQSDYSETGIPVVMPADIKNGRIDETRVARVSEGHVERLKRHKLEVGDIVYGRRGDIGRQAIIRSENEGWLCGTGCLRLSLGENPRILPEYLHLYLSMPEVIGWIQNQAIGATMPNLNTQILKRVPLIFPEDFDAQKKIVAIVAAYDDLIENNKRRITLLENMAEEIYREWFVRFRFPGWQEAKFEKGQPVDWILNPVSEAIEINPTERIDKGEEKPFVGMDTLSTNAMYFETQEWRTGNSGSKFRNGDTLFPRITPCLENGKRGFVMSLEEGQVAVGSTEFIVMRGKLVSPEYTYLLCSFPPFRTHAEQSMVGASGRQRVAENCFSFFLIRVPPVEIMDNFTKLVRPIFNEIGFLNRQNSVLEQTRNQLLPRLISGKLSVENLDIQFPPSMQSERSNNTNEAVA</sequence>
<evidence type="ECO:0000259" key="4">
    <source>
        <dbReference type="Pfam" id="PF01420"/>
    </source>
</evidence>
<dbReference type="InterPro" id="IPR000055">
    <property type="entry name" value="Restrct_endonuc_typeI_TRD"/>
</dbReference>
<proteinExistence type="inferred from homology"/>
<reference evidence="5 6" key="1">
    <citation type="submission" date="2020-08" db="EMBL/GenBank/DDBJ databases">
        <title>Genomic Encyclopedia of Type Strains, Phase IV (KMG-IV): sequencing the most valuable type-strain genomes for metagenomic binning, comparative biology and taxonomic classification.</title>
        <authorList>
            <person name="Goeker M."/>
        </authorList>
    </citation>
    <scope>NUCLEOTIDE SEQUENCE [LARGE SCALE GENOMIC DNA]</scope>
    <source>
        <strain evidence="5 6">DSM 22359</strain>
    </source>
</reference>
<dbReference type="AlphaFoldDB" id="A0A840UK23"/>
<protein>
    <submittedName>
        <fullName evidence="5">Type I restriction enzyme S subunit</fullName>
        <ecNumber evidence="5">3.1.21.3</ecNumber>
    </submittedName>
</protein>
<dbReference type="PANTHER" id="PTHR30408">
    <property type="entry name" value="TYPE-1 RESTRICTION ENZYME ECOKI SPECIFICITY PROTEIN"/>
    <property type="match status" value="1"/>
</dbReference>
<dbReference type="GO" id="GO:0003677">
    <property type="term" value="F:DNA binding"/>
    <property type="evidence" value="ECO:0007669"/>
    <property type="project" value="UniProtKB-KW"/>
</dbReference>
<keyword evidence="6" id="KW-1185">Reference proteome</keyword>
<dbReference type="EC" id="3.1.21.3" evidence="5"/>
<dbReference type="GO" id="GO:0009035">
    <property type="term" value="F:type I site-specific deoxyribonuclease activity"/>
    <property type="evidence" value="ECO:0007669"/>
    <property type="project" value="UniProtKB-EC"/>
</dbReference>